<sequence>MQRSGECNLVLLLLLPRKPLLFLCSTRVNVSVVFTRSALQAEQVSGLYTSRCLLGHSGVIEFLEVALEARLAATVENASQQPSIRIWRLPPVESDSEDVRCTALVGSDRLNRQQLQVWELHGLLTTGRPNLLARQVSDFQELRLVSCGKENIRFWRIKNGHLPGCNVTLDGLGRGNLFTDIAFVLPDQATRSSSKGGLNSLAKLLASSTCGSLLEIDYFTRAVRRVFTLHQSAIWALSTGPGFCVTASADKTVKVWPLNFMAAYFSAVHVALRELYTVCEDGLVRVWTLPQLSQTFEMESPQDPPLCVAAHPTQRALALGFKSGAVRVLAVEGPAVWMEANHHNHPVTGIWFVHSPEVATDIAESCTRHITSQEPHQQPSIIGHRELLRAGNEVPGQGFLVISLDASGCICIFSQLHEFALIRKLENPQIEKPPEGVPALVFSNDGSKAVRYFSHRTLGFLRLPKFNFEAEFCPFSTACKSVAITTYSFSASGDALCVCGSDSRMRVFSLKNEAGTTSFRQSREIALLSGSISVAWISSAGSEESTIPPVGVTCGEDSLIKVWNLARLTAAPGNEASNQPEGSAWKEADGSAMVAEPNASQSLKAYQSFAGHNRPPFMVQLLGDYLVSVSATETITWRVGSPLLTAASDITPAGSIALLPPLQEGSPSADPLLLDFHSLQQQQQNQQQPTCEPVTLPQPQQPPRAHPQPLKQPLLNPLQAAQTTTGLTAISCSSNDASLTQHPSTSGPAESHPGHAAPPSSSSIATAAATIARAAETARSSGVADKTLDCAAAVHSSPLAAAAAQRINGGDLAVPAAPLSADGCEADSATVVVDTQSRLLRSRRMGVLAHAVGSWVLVERLSTPAASQDGKCLGLLPALLGRSAQQRVQQQQIQADSPKRKSPALQRQQRGTQLLQQCAAAAHAPRISVLRHPIVGAAIAFAIDTTARLAATISSMDFITFIICLS</sequence>
<protein>
    <submittedName>
        <fullName evidence="6">Uncharacterized protein</fullName>
    </submittedName>
</protein>
<dbReference type="PANTHER" id="PTHR13720:SF24">
    <property type="entry name" value="WD REPEAT-CONTAINING PROTEIN 90"/>
    <property type="match status" value="1"/>
</dbReference>
<dbReference type="GeneID" id="25378439"/>
<dbReference type="PANTHER" id="PTHR13720">
    <property type="entry name" value="WD-40 REPEAT PROTEIN"/>
    <property type="match status" value="1"/>
</dbReference>
<dbReference type="Gene3D" id="2.130.10.10">
    <property type="entry name" value="YVTN repeat-like/Quinoprotein amine dehydrogenase"/>
    <property type="match status" value="3"/>
</dbReference>
<gene>
    <name evidence="6" type="ORF">EMH_0036530</name>
</gene>
<dbReference type="RefSeq" id="XP_013350552.1">
    <property type="nucleotide sequence ID" value="XM_013495098.1"/>
</dbReference>
<dbReference type="OrthoDB" id="346270at2759"/>
<dbReference type="Proteomes" id="UP000030744">
    <property type="component" value="Unassembled WGS sequence"/>
</dbReference>
<feature type="region of interest" description="Disordered" evidence="4">
    <location>
        <begin position="734"/>
        <end position="767"/>
    </location>
</feature>
<feature type="compositionally biased region" description="Low complexity" evidence="4">
    <location>
        <begin position="747"/>
        <end position="767"/>
    </location>
</feature>
<name>U6JR78_9EIME</name>
<dbReference type="InterPro" id="IPR001680">
    <property type="entry name" value="WD40_rpt"/>
</dbReference>
<keyword evidence="2" id="KW-0677">Repeat</keyword>
<dbReference type="AlphaFoldDB" id="U6JR78"/>
<dbReference type="InterPro" id="IPR015943">
    <property type="entry name" value="WD40/YVTN_repeat-like_dom_sf"/>
</dbReference>
<accession>U6JR78</accession>
<dbReference type="InterPro" id="IPR036322">
    <property type="entry name" value="WD40_repeat_dom_sf"/>
</dbReference>
<evidence type="ECO:0000256" key="2">
    <source>
        <dbReference type="ARBA" id="ARBA00022737"/>
    </source>
</evidence>
<feature type="compositionally biased region" description="Polar residues" evidence="4">
    <location>
        <begin position="734"/>
        <end position="746"/>
    </location>
</feature>
<evidence type="ECO:0000256" key="3">
    <source>
        <dbReference type="PROSITE-ProRule" id="PRU00221"/>
    </source>
</evidence>
<dbReference type="Pfam" id="PF00400">
    <property type="entry name" value="WD40"/>
    <property type="match status" value="1"/>
</dbReference>
<dbReference type="VEuPathDB" id="ToxoDB:EMH_0036530"/>
<evidence type="ECO:0000313" key="6">
    <source>
        <dbReference type="EMBL" id="CDJ27975.1"/>
    </source>
</evidence>
<keyword evidence="1 3" id="KW-0853">WD repeat</keyword>
<reference evidence="6" key="1">
    <citation type="submission" date="2013-10" db="EMBL/GenBank/DDBJ databases">
        <title>Genomic analysis of the causative agents of coccidiosis in chickens.</title>
        <authorList>
            <person name="Reid A.J."/>
            <person name="Blake D."/>
            <person name="Billington K."/>
            <person name="Browne H."/>
            <person name="Dunn M."/>
            <person name="Hung S."/>
            <person name="Kawahara F."/>
            <person name="Miranda-Saavedra D."/>
            <person name="Mourier T."/>
            <person name="Nagra H."/>
            <person name="Otto T.D."/>
            <person name="Rawlings N."/>
            <person name="Sanchez A."/>
            <person name="Sanders M."/>
            <person name="Subramaniam C."/>
            <person name="Tay Y."/>
            <person name="Dear P."/>
            <person name="Doerig C."/>
            <person name="Gruber A."/>
            <person name="Parkinson J."/>
            <person name="Shirley M."/>
            <person name="Wan K.L."/>
            <person name="Berriman M."/>
            <person name="Tomley F."/>
            <person name="Pain A."/>
        </authorList>
    </citation>
    <scope>NUCLEOTIDE SEQUENCE [LARGE SCALE GENOMIC DNA]</scope>
    <source>
        <strain evidence="6">Houghton</strain>
    </source>
</reference>
<evidence type="ECO:0000256" key="4">
    <source>
        <dbReference type="SAM" id="MobiDB-lite"/>
    </source>
</evidence>
<keyword evidence="5" id="KW-0732">Signal</keyword>
<organism evidence="6 7">
    <name type="scientific">Eimeria mitis</name>
    <dbReference type="NCBI Taxonomy" id="44415"/>
    <lineage>
        <taxon>Eukaryota</taxon>
        <taxon>Sar</taxon>
        <taxon>Alveolata</taxon>
        <taxon>Apicomplexa</taxon>
        <taxon>Conoidasida</taxon>
        <taxon>Coccidia</taxon>
        <taxon>Eucoccidiorida</taxon>
        <taxon>Eimeriorina</taxon>
        <taxon>Eimeriidae</taxon>
        <taxon>Eimeria</taxon>
    </lineage>
</organism>
<dbReference type="EMBL" id="HG680546">
    <property type="protein sequence ID" value="CDJ27975.1"/>
    <property type="molecule type" value="Genomic_DNA"/>
</dbReference>
<dbReference type="PROSITE" id="PS50082">
    <property type="entry name" value="WD_REPEATS_2"/>
    <property type="match status" value="1"/>
</dbReference>
<keyword evidence="7" id="KW-1185">Reference proteome</keyword>
<dbReference type="SMART" id="SM00320">
    <property type="entry name" value="WD40"/>
    <property type="match status" value="4"/>
</dbReference>
<evidence type="ECO:0000256" key="5">
    <source>
        <dbReference type="SAM" id="SignalP"/>
    </source>
</evidence>
<dbReference type="SUPFAM" id="SSF50978">
    <property type="entry name" value="WD40 repeat-like"/>
    <property type="match status" value="1"/>
</dbReference>
<feature type="region of interest" description="Disordered" evidence="4">
    <location>
        <begin position="889"/>
        <end position="908"/>
    </location>
</feature>
<feature type="region of interest" description="Disordered" evidence="4">
    <location>
        <begin position="680"/>
        <end position="711"/>
    </location>
</feature>
<feature type="repeat" description="WD" evidence="3">
    <location>
        <begin position="227"/>
        <end position="259"/>
    </location>
</feature>
<feature type="chain" id="PRO_5004671623" evidence="5">
    <location>
        <begin position="22"/>
        <end position="966"/>
    </location>
</feature>
<reference evidence="6" key="2">
    <citation type="submission" date="2013-10" db="EMBL/GenBank/DDBJ databases">
        <authorList>
            <person name="Aslett M."/>
        </authorList>
    </citation>
    <scope>NUCLEOTIDE SEQUENCE [LARGE SCALE GENOMIC DNA]</scope>
    <source>
        <strain evidence="6">Houghton</strain>
    </source>
</reference>
<feature type="signal peptide" evidence="5">
    <location>
        <begin position="1"/>
        <end position="21"/>
    </location>
</feature>
<dbReference type="InterPro" id="IPR050630">
    <property type="entry name" value="WD_repeat_EMAP"/>
</dbReference>
<proteinExistence type="predicted"/>
<evidence type="ECO:0000256" key="1">
    <source>
        <dbReference type="ARBA" id="ARBA00022574"/>
    </source>
</evidence>
<evidence type="ECO:0000313" key="7">
    <source>
        <dbReference type="Proteomes" id="UP000030744"/>
    </source>
</evidence>